<dbReference type="RefSeq" id="XP_001430045.1">
    <property type="nucleotide sequence ID" value="XM_001430008.1"/>
</dbReference>
<dbReference type="InParanoid" id="A0BVT0"/>
<name>A0BVT0_PARTE</name>
<dbReference type="GeneID" id="5015829"/>
<evidence type="ECO:0000313" key="1">
    <source>
        <dbReference type="EMBL" id="CAK62647.1"/>
    </source>
</evidence>
<dbReference type="AlphaFoldDB" id="A0BVT0"/>
<keyword evidence="2" id="KW-1185">Reference proteome</keyword>
<protein>
    <recommendedName>
        <fullName evidence="3">Transmembrane protein</fullName>
    </recommendedName>
</protein>
<evidence type="ECO:0008006" key="3">
    <source>
        <dbReference type="Google" id="ProtNLM"/>
    </source>
</evidence>
<reference evidence="1 2" key="1">
    <citation type="journal article" date="2006" name="Nature">
        <title>Global trends of whole-genome duplications revealed by the ciliate Paramecium tetraurelia.</title>
        <authorList>
            <consortium name="Genoscope"/>
            <person name="Aury J.-M."/>
            <person name="Jaillon O."/>
            <person name="Duret L."/>
            <person name="Noel B."/>
            <person name="Jubin C."/>
            <person name="Porcel B.M."/>
            <person name="Segurens B."/>
            <person name="Daubin V."/>
            <person name="Anthouard V."/>
            <person name="Aiach N."/>
            <person name="Arnaiz O."/>
            <person name="Billaut A."/>
            <person name="Beisson J."/>
            <person name="Blanc I."/>
            <person name="Bouhouche K."/>
            <person name="Camara F."/>
            <person name="Duharcourt S."/>
            <person name="Guigo R."/>
            <person name="Gogendeau D."/>
            <person name="Katinka M."/>
            <person name="Keller A.-M."/>
            <person name="Kissmehl R."/>
            <person name="Klotz C."/>
            <person name="Koll F."/>
            <person name="Le Moue A."/>
            <person name="Lepere C."/>
            <person name="Malinsky S."/>
            <person name="Nowacki M."/>
            <person name="Nowak J.K."/>
            <person name="Plattner H."/>
            <person name="Poulain J."/>
            <person name="Ruiz F."/>
            <person name="Serrano V."/>
            <person name="Zagulski M."/>
            <person name="Dessen P."/>
            <person name="Betermier M."/>
            <person name="Weissenbach J."/>
            <person name="Scarpelli C."/>
            <person name="Schachter V."/>
            <person name="Sperling L."/>
            <person name="Meyer E."/>
            <person name="Cohen J."/>
            <person name="Wincker P."/>
        </authorList>
    </citation>
    <scope>NUCLEOTIDE SEQUENCE [LARGE SCALE GENOMIC DNA]</scope>
    <source>
        <strain evidence="1 2">Stock d4-2</strain>
    </source>
</reference>
<proteinExistence type="predicted"/>
<dbReference type="EMBL" id="CT868020">
    <property type="protein sequence ID" value="CAK62647.1"/>
    <property type="molecule type" value="Genomic_DNA"/>
</dbReference>
<sequence>MYLIIYFLFHEIYCQCYQKYKDQTIYLSPGETLKLDLQNYIYGKQLQYSSSNDCLENKIRYNNISFLNQTSSEYSEYSLCYDPKSGVCNKMKFIIIILELGQIVQMHVLNYQATIQFYNISDTLSILIYNTTFRIDIVLILTYHVEHDVLQCSLHEIEYGFGRMQPQNQEAIKYLSDQCNFAINLNPFSTNK</sequence>
<dbReference type="Proteomes" id="UP000000600">
    <property type="component" value="Unassembled WGS sequence"/>
</dbReference>
<evidence type="ECO:0000313" key="2">
    <source>
        <dbReference type="Proteomes" id="UP000000600"/>
    </source>
</evidence>
<dbReference type="HOGENOM" id="CLU_1417646_0_0_1"/>
<accession>A0BVT0</accession>
<gene>
    <name evidence="1" type="ORF">GSPATT00032499001</name>
</gene>
<organism evidence="1 2">
    <name type="scientific">Paramecium tetraurelia</name>
    <dbReference type="NCBI Taxonomy" id="5888"/>
    <lineage>
        <taxon>Eukaryota</taxon>
        <taxon>Sar</taxon>
        <taxon>Alveolata</taxon>
        <taxon>Ciliophora</taxon>
        <taxon>Intramacronucleata</taxon>
        <taxon>Oligohymenophorea</taxon>
        <taxon>Peniculida</taxon>
        <taxon>Parameciidae</taxon>
        <taxon>Paramecium</taxon>
    </lineage>
</organism>
<dbReference type="KEGG" id="ptm:GSPATT00032499001"/>